<proteinExistence type="predicted"/>
<evidence type="ECO:0000313" key="3">
    <source>
        <dbReference type="Proteomes" id="UP000314294"/>
    </source>
</evidence>
<comment type="caution">
    <text evidence="2">The sequence shown here is derived from an EMBL/GenBank/DDBJ whole genome shotgun (WGS) entry which is preliminary data.</text>
</comment>
<gene>
    <name evidence="2" type="ORF">EYF80_037229</name>
</gene>
<dbReference type="Proteomes" id="UP000314294">
    <property type="component" value="Unassembled WGS sequence"/>
</dbReference>
<keyword evidence="3" id="KW-1185">Reference proteome</keyword>
<dbReference type="AlphaFoldDB" id="A0A4Z2GHF5"/>
<evidence type="ECO:0000256" key="1">
    <source>
        <dbReference type="SAM" id="MobiDB-lite"/>
    </source>
</evidence>
<evidence type="ECO:0000313" key="2">
    <source>
        <dbReference type="EMBL" id="TNN52585.1"/>
    </source>
</evidence>
<organism evidence="2 3">
    <name type="scientific">Liparis tanakae</name>
    <name type="common">Tanaka's snailfish</name>
    <dbReference type="NCBI Taxonomy" id="230148"/>
    <lineage>
        <taxon>Eukaryota</taxon>
        <taxon>Metazoa</taxon>
        <taxon>Chordata</taxon>
        <taxon>Craniata</taxon>
        <taxon>Vertebrata</taxon>
        <taxon>Euteleostomi</taxon>
        <taxon>Actinopterygii</taxon>
        <taxon>Neopterygii</taxon>
        <taxon>Teleostei</taxon>
        <taxon>Neoteleostei</taxon>
        <taxon>Acanthomorphata</taxon>
        <taxon>Eupercaria</taxon>
        <taxon>Perciformes</taxon>
        <taxon>Cottioidei</taxon>
        <taxon>Cottales</taxon>
        <taxon>Liparidae</taxon>
        <taxon>Liparis</taxon>
    </lineage>
</organism>
<accession>A0A4Z2GHF5</accession>
<dbReference type="EMBL" id="SRLO01000542">
    <property type="protein sequence ID" value="TNN52585.1"/>
    <property type="molecule type" value="Genomic_DNA"/>
</dbReference>
<name>A0A4Z2GHF5_9TELE</name>
<reference evidence="2 3" key="1">
    <citation type="submission" date="2019-03" db="EMBL/GenBank/DDBJ databases">
        <title>First draft genome of Liparis tanakae, snailfish: a comprehensive survey of snailfish specific genes.</title>
        <authorList>
            <person name="Kim W."/>
            <person name="Song I."/>
            <person name="Jeong J.-H."/>
            <person name="Kim D."/>
            <person name="Kim S."/>
            <person name="Ryu S."/>
            <person name="Song J.Y."/>
            <person name="Lee S.K."/>
        </authorList>
    </citation>
    <scope>NUCLEOTIDE SEQUENCE [LARGE SCALE GENOMIC DNA]</scope>
    <source>
        <tissue evidence="2">Muscle</tissue>
    </source>
</reference>
<sequence length="159" mass="17497">MGPTQLFPRGMKMRNRPEARACRALPQPAGLFLSLPGSSSAQQHRGSFVFPLPGNTALHLHQTSQIIRHGKHGFRYVAVDGEDHAVYSRRAVKASGHLHHRFYKDGGEGQLDYRQARGRRSLPLSGCYRSPASRSAGRAELMVIPPATPRGAEDRPPPT</sequence>
<feature type="region of interest" description="Disordered" evidence="1">
    <location>
        <begin position="124"/>
        <end position="159"/>
    </location>
</feature>
<protein>
    <submittedName>
        <fullName evidence="2">Uncharacterized protein</fullName>
    </submittedName>
</protein>